<organism evidence="1 2">
    <name type="scientific">Bauhinia variegata</name>
    <name type="common">Purple orchid tree</name>
    <name type="synonym">Phanera variegata</name>
    <dbReference type="NCBI Taxonomy" id="167791"/>
    <lineage>
        <taxon>Eukaryota</taxon>
        <taxon>Viridiplantae</taxon>
        <taxon>Streptophyta</taxon>
        <taxon>Embryophyta</taxon>
        <taxon>Tracheophyta</taxon>
        <taxon>Spermatophyta</taxon>
        <taxon>Magnoliopsida</taxon>
        <taxon>eudicotyledons</taxon>
        <taxon>Gunneridae</taxon>
        <taxon>Pentapetalae</taxon>
        <taxon>rosids</taxon>
        <taxon>fabids</taxon>
        <taxon>Fabales</taxon>
        <taxon>Fabaceae</taxon>
        <taxon>Cercidoideae</taxon>
        <taxon>Cercideae</taxon>
        <taxon>Bauhiniinae</taxon>
        <taxon>Bauhinia</taxon>
    </lineage>
</organism>
<accession>A0ACB9M0V1</accession>
<name>A0ACB9M0V1_BAUVA</name>
<proteinExistence type="predicted"/>
<sequence length="98" mass="10848">MYVVKRDGRQEAVHFDKITARLKKLSYGLSTEHCDPVLVSQKVCAGVYKGVTTSQLDELAAETAAAMTASHPDYASVSFLLLLLLFFTPICLQYFDCP</sequence>
<comment type="caution">
    <text evidence="1">The sequence shown here is derived from an EMBL/GenBank/DDBJ whole genome shotgun (WGS) entry which is preliminary data.</text>
</comment>
<gene>
    <name evidence="1" type="ORF">L6164_025058</name>
</gene>
<dbReference type="EMBL" id="CM039435">
    <property type="protein sequence ID" value="KAI4317162.1"/>
    <property type="molecule type" value="Genomic_DNA"/>
</dbReference>
<evidence type="ECO:0000313" key="2">
    <source>
        <dbReference type="Proteomes" id="UP000828941"/>
    </source>
</evidence>
<protein>
    <submittedName>
        <fullName evidence="1">Uncharacterized protein</fullName>
    </submittedName>
</protein>
<keyword evidence="2" id="KW-1185">Reference proteome</keyword>
<reference evidence="1 2" key="1">
    <citation type="journal article" date="2022" name="DNA Res.">
        <title>Chromosomal-level genome assembly of the orchid tree Bauhinia variegata (Leguminosae; Cercidoideae) supports the allotetraploid origin hypothesis of Bauhinia.</title>
        <authorList>
            <person name="Zhong Y."/>
            <person name="Chen Y."/>
            <person name="Zheng D."/>
            <person name="Pang J."/>
            <person name="Liu Y."/>
            <person name="Luo S."/>
            <person name="Meng S."/>
            <person name="Qian L."/>
            <person name="Wei D."/>
            <person name="Dai S."/>
            <person name="Zhou R."/>
        </authorList>
    </citation>
    <scope>NUCLEOTIDE SEQUENCE [LARGE SCALE GENOMIC DNA]</scope>
    <source>
        <strain evidence="1">BV-YZ2020</strain>
    </source>
</reference>
<evidence type="ECO:0000313" key="1">
    <source>
        <dbReference type="EMBL" id="KAI4317162.1"/>
    </source>
</evidence>
<dbReference type="Proteomes" id="UP000828941">
    <property type="component" value="Chromosome 10"/>
</dbReference>